<dbReference type="PANTHER" id="PTHR30532:SF1">
    <property type="entry name" value="IRON(3+)-HYDROXAMATE-BINDING PROTEIN FHUD"/>
    <property type="match status" value="1"/>
</dbReference>
<dbReference type="SUPFAM" id="SSF53807">
    <property type="entry name" value="Helical backbone' metal receptor"/>
    <property type="match status" value="1"/>
</dbReference>
<dbReference type="PROSITE" id="PS50983">
    <property type="entry name" value="FE_B12_PBP"/>
    <property type="match status" value="1"/>
</dbReference>
<evidence type="ECO:0000256" key="2">
    <source>
        <dbReference type="ARBA" id="ARBA00008814"/>
    </source>
</evidence>
<dbReference type="EMBL" id="FSRM01000002">
    <property type="protein sequence ID" value="SIO49488.1"/>
    <property type="molecule type" value="Genomic_DNA"/>
</dbReference>
<accession>A0A1N6JYT6</accession>
<dbReference type="GO" id="GO:0030288">
    <property type="term" value="C:outer membrane-bounded periplasmic space"/>
    <property type="evidence" value="ECO:0007669"/>
    <property type="project" value="TreeGrafter"/>
</dbReference>
<feature type="domain" description="Fe/B12 periplasmic-binding" evidence="6">
    <location>
        <begin position="60"/>
        <end position="329"/>
    </location>
</feature>
<organism evidence="7 8">
    <name type="scientific">Paraburkholderia phenazinium</name>
    <dbReference type="NCBI Taxonomy" id="60549"/>
    <lineage>
        <taxon>Bacteria</taxon>
        <taxon>Pseudomonadati</taxon>
        <taxon>Pseudomonadota</taxon>
        <taxon>Betaproteobacteria</taxon>
        <taxon>Burkholderiales</taxon>
        <taxon>Burkholderiaceae</taxon>
        <taxon>Paraburkholderia</taxon>
    </lineage>
</organism>
<evidence type="ECO:0000256" key="1">
    <source>
        <dbReference type="ARBA" id="ARBA00004196"/>
    </source>
</evidence>
<dbReference type="Gene3D" id="3.40.50.1980">
    <property type="entry name" value="Nitrogenase molybdenum iron protein domain"/>
    <property type="match status" value="2"/>
</dbReference>
<protein>
    <submittedName>
        <fullName evidence="7">Iron complex transport system substrate-binding protein</fullName>
    </submittedName>
</protein>
<evidence type="ECO:0000256" key="5">
    <source>
        <dbReference type="ARBA" id="ARBA00022729"/>
    </source>
</evidence>
<keyword evidence="4" id="KW-0406">Ion transport</keyword>
<dbReference type="AlphaFoldDB" id="A0A1N6JYT6"/>
<dbReference type="PROSITE" id="PS51318">
    <property type="entry name" value="TAT"/>
    <property type="match status" value="1"/>
</dbReference>
<dbReference type="InterPro" id="IPR006311">
    <property type="entry name" value="TAT_signal"/>
</dbReference>
<dbReference type="PRINTS" id="PR01715">
    <property type="entry name" value="FERRIBNDNGPP"/>
</dbReference>
<evidence type="ECO:0000313" key="7">
    <source>
        <dbReference type="EMBL" id="SIO49488.1"/>
    </source>
</evidence>
<comment type="subcellular location">
    <subcellularLocation>
        <location evidence="1">Cell envelope</location>
    </subcellularLocation>
</comment>
<gene>
    <name evidence="7" type="ORF">SAMN05444168_5481</name>
</gene>
<keyword evidence="3" id="KW-0813">Transport</keyword>
<keyword evidence="4" id="KW-0410">Iron transport</keyword>
<evidence type="ECO:0000256" key="3">
    <source>
        <dbReference type="ARBA" id="ARBA00022448"/>
    </source>
</evidence>
<dbReference type="InterPro" id="IPR002491">
    <property type="entry name" value="ABC_transptr_periplasmic_BD"/>
</dbReference>
<dbReference type="PANTHER" id="PTHR30532">
    <property type="entry name" value="IRON III DICITRATE-BINDING PERIPLASMIC PROTEIN"/>
    <property type="match status" value="1"/>
</dbReference>
<dbReference type="OrthoDB" id="8891185at2"/>
<evidence type="ECO:0000256" key="4">
    <source>
        <dbReference type="ARBA" id="ARBA00022496"/>
    </source>
</evidence>
<proteinExistence type="inferred from homology"/>
<sequence length="336" mass="36004">MTKPVIRPASRIPRTDPLRRRLLAGFGALGAFSMLDAFGSASAWAATQTQSTSSEPAPHRIVTLNWELTETLLALGVAPVGTPLPDWYRNTIVEPPLPASVADVGLLYQPSFEMLQALAPDLMIITPGHAPAKRWLERIAPTLTLGAYMSSDTPYPALLNETGELAAKLQRPQRATDLIAATDRNTANVRAQLGVRPALLRAPVLVADLVDDRHLRVYAQGSLFDEMLRKLGVQNAANPGAGSQPWRTEQGFAMVPVQRLADVQQASLLLVGPLEASARAGVRKNAIWQALPMVRERRIAILPVIAPYGGLVSMQRFAQAVATALATIDNGGGGVA</sequence>
<keyword evidence="4" id="KW-0408">Iron</keyword>
<name>A0A1N6JYT6_9BURK</name>
<evidence type="ECO:0000313" key="8">
    <source>
        <dbReference type="Proteomes" id="UP000184693"/>
    </source>
</evidence>
<dbReference type="Pfam" id="PF01497">
    <property type="entry name" value="Peripla_BP_2"/>
    <property type="match status" value="1"/>
</dbReference>
<evidence type="ECO:0000259" key="6">
    <source>
        <dbReference type="PROSITE" id="PS50983"/>
    </source>
</evidence>
<dbReference type="GO" id="GO:1901678">
    <property type="term" value="P:iron coordination entity transport"/>
    <property type="evidence" value="ECO:0007669"/>
    <property type="project" value="UniProtKB-ARBA"/>
</dbReference>
<keyword evidence="5" id="KW-0732">Signal</keyword>
<dbReference type="InterPro" id="IPR051313">
    <property type="entry name" value="Bact_iron-sidero_bind"/>
</dbReference>
<dbReference type="RefSeq" id="WP_143787660.1">
    <property type="nucleotide sequence ID" value="NZ_FSRM01000002.1"/>
</dbReference>
<comment type="similarity">
    <text evidence="2">Belongs to the bacterial solute-binding protein 8 family.</text>
</comment>
<dbReference type="Proteomes" id="UP000184693">
    <property type="component" value="Unassembled WGS sequence"/>
</dbReference>
<reference evidence="7 8" key="1">
    <citation type="submission" date="2016-11" db="EMBL/GenBank/DDBJ databases">
        <authorList>
            <person name="Jaros S."/>
            <person name="Januszkiewicz K."/>
            <person name="Wedrychowicz H."/>
        </authorList>
    </citation>
    <scope>NUCLEOTIDE SEQUENCE [LARGE SCALE GENOMIC DNA]</scope>
    <source>
        <strain evidence="7 8">GAS86</strain>
    </source>
</reference>